<dbReference type="AlphaFoldDB" id="A0A645JHE4"/>
<sequence>MLHRARQLLGGRGRLLQRGRLLLGAHRQVARARRHLGRGAGNRIGAAAHLVDDVVQVRAHVFHLHQQLGDFIFAADRHALGDVARRNRLGGVVRGLEAVAHAAQQRHRQQRGRQTAQQHAQHEHQDAEVVAL</sequence>
<feature type="compositionally biased region" description="Basic and acidic residues" evidence="1">
    <location>
        <begin position="120"/>
        <end position="132"/>
    </location>
</feature>
<protein>
    <submittedName>
        <fullName evidence="2">Uncharacterized protein</fullName>
    </submittedName>
</protein>
<feature type="region of interest" description="Disordered" evidence="1">
    <location>
        <begin position="105"/>
        <end position="132"/>
    </location>
</feature>
<gene>
    <name evidence="2" type="ORF">SDC9_210394</name>
</gene>
<name>A0A645JHE4_9ZZZZ</name>
<reference evidence="2" key="1">
    <citation type="submission" date="2019-08" db="EMBL/GenBank/DDBJ databases">
        <authorList>
            <person name="Kucharzyk K."/>
            <person name="Murdoch R.W."/>
            <person name="Higgins S."/>
            <person name="Loffler F."/>
        </authorList>
    </citation>
    <scope>NUCLEOTIDE SEQUENCE</scope>
</reference>
<evidence type="ECO:0000313" key="2">
    <source>
        <dbReference type="EMBL" id="MPN62642.1"/>
    </source>
</evidence>
<proteinExistence type="predicted"/>
<accession>A0A645JHE4</accession>
<evidence type="ECO:0000256" key="1">
    <source>
        <dbReference type="SAM" id="MobiDB-lite"/>
    </source>
</evidence>
<organism evidence="2">
    <name type="scientific">bioreactor metagenome</name>
    <dbReference type="NCBI Taxonomy" id="1076179"/>
    <lineage>
        <taxon>unclassified sequences</taxon>
        <taxon>metagenomes</taxon>
        <taxon>ecological metagenomes</taxon>
    </lineage>
</organism>
<dbReference type="EMBL" id="VSSQ01140934">
    <property type="protein sequence ID" value="MPN62642.1"/>
    <property type="molecule type" value="Genomic_DNA"/>
</dbReference>
<comment type="caution">
    <text evidence="2">The sequence shown here is derived from an EMBL/GenBank/DDBJ whole genome shotgun (WGS) entry which is preliminary data.</text>
</comment>